<feature type="transmembrane region" description="Helical" evidence="1">
    <location>
        <begin position="17"/>
        <end position="38"/>
    </location>
</feature>
<proteinExistence type="predicted"/>
<feature type="transmembrane region" description="Helical" evidence="1">
    <location>
        <begin position="180"/>
        <end position="198"/>
    </location>
</feature>
<evidence type="ECO:0000313" key="3">
    <source>
        <dbReference type="Proteomes" id="UP000198287"/>
    </source>
</evidence>
<keyword evidence="3" id="KW-1185">Reference proteome</keyword>
<dbReference type="Proteomes" id="UP000198287">
    <property type="component" value="Unassembled WGS sequence"/>
</dbReference>
<reference evidence="2 3" key="1">
    <citation type="submission" date="2015-12" db="EMBL/GenBank/DDBJ databases">
        <title>The genome of Folsomia candida.</title>
        <authorList>
            <person name="Faddeeva A."/>
            <person name="Derks M.F."/>
            <person name="Anvar Y."/>
            <person name="Smit S."/>
            <person name="Van Straalen N."/>
            <person name="Roelofs D."/>
        </authorList>
    </citation>
    <scope>NUCLEOTIDE SEQUENCE [LARGE SCALE GENOMIC DNA]</scope>
    <source>
        <strain evidence="2 3">VU population</strain>
        <tissue evidence="2">Whole body</tissue>
    </source>
</reference>
<feature type="transmembrane region" description="Helical" evidence="1">
    <location>
        <begin position="145"/>
        <end position="168"/>
    </location>
</feature>
<gene>
    <name evidence="2" type="ORF">Fcan01_08897</name>
</gene>
<feature type="transmembrane region" description="Helical" evidence="1">
    <location>
        <begin position="59"/>
        <end position="78"/>
    </location>
</feature>
<evidence type="ECO:0000256" key="1">
    <source>
        <dbReference type="SAM" id="Phobius"/>
    </source>
</evidence>
<comment type="caution">
    <text evidence="2">The sequence shown here is derived from an EMBL/GenBank/DDBJ whole genome shotgun (WGS) entry which is preliminary data.</text>
</comment>
<name>A0A226EFI3_FOLCA</name>
<keyword evidence="1" id="KW-0472">Membrane</keyword>
<evidence type="ECO:0000313" key="2">
    <source>
        <dbReference type="EMBL" id="OXA55867.1"/>
    </source>
</evidence>
<keyword evidence="1" id="KW-0812">Transmembrane</keyword>
<organism evidence="2 3">
    <name type="scientific">Folsomia candida</name>
    <name type="common">Springtail</name>
    <dbReference type="NCBI Taxonomy" id="158441"/>
    <lineage>
        <taxon>Eukaryota</taxon>
        <taxon>Metazoa</taxon>
        <taxon>Ecdysozoa</taxon>
        <taxon>Arthropoda</taxon>
        <taxon>Hexapoda</taxon>
        <taxon>Collembola</taxon>
        <taxon>Entomobryomorpha</taxon>
        <taxon>Isotomoidea</taxon>
        <taxon>Isotomidae</taxon>
        <taxon>Proisotominae</taxon>
        <taxon>Folsomia</taxon>
    </lineage>
</organism>
<feature type="transmembrane region" description="Helical" evidence="1">
    <location>
        <begin position="84"/>
        <end position="105"/>
    </location>
</feature>
<dbReference type="PROSITE" id="PS51257">
    <property type="entry name" value="PROKAR_LIPOPROTEIN"/>
    <property type="match status" value="1"/>
</dbReference>
<dbReference type="AlphaFoldDB" id="A0A226EFI3"/>
<keyword evidence="1" id="KW-1133">Transmembrane helix</keyword>
<sequence length="206" mass="23622">MPKYIPEESFFSRAIDLVLSVNIFFTSCGPWTSFGFFLMTPDTPIFAHTILPKTMTETMVGFLAYNVVLITDLCFFFGTAVTVWFLIHSFGSLSATFVFPICSIIGRELQFGRQMDNQNKLLSDFGNVQHEYNCVQLLHRELMRIMGFVLMYIHGMCGQFCLYCNYAIIKEWDRLDVHSLLLFTVWTLTAQIVWGLALEVGGRIDS</sequence>
<accession>A0A226EFI3</accession>
<dbReference type="EMBL" id="LNIX01000004">
    <property type="protein sequence ID" value="OXA55867.1"/>
    <property type="molecule type" value="Genomic_DNA"/>
</dbReference>
<protein>
    <submittedName>
        <fullName evidence="2">Uncharacterized protein</fullName>
    </submittedName>
</protein>